<gene>
    <name evidence="2" type="ORF">GCM10010136_31050</name>
</gene>
<reference evidence="2" key="1">
    <citation type="journal article" date="2014" name="Int. J. Syst. Evol. Microbiol.">
        <title>Complete genome sequence of Corynebacterium casei LMG S-19264T (=DSM 44701T), isolated from a smear-ripened cheese.</title>
        <authorList>
            <consortium name="US DOE Joint Genome Institute (JGI-PGF)"/>
            <person name="Walter F."/>
            <person name="Albersmeier A."/>
            <person name="Kalinowski J."/>
            <person name="Ruckert C."/>
        </authorList>
    </citation>
    <scope>NUCLEOTIDE SEQUENCE</scope>
    <source>
        <strain evidence="2">KCTC 42097</strain>
    </source>
</reference>
<name>A0A8J3GJL0_9HYPH</name>
<feature type="signal peptide" evidence="1">
    <location>
        <begin position="1"/>
        <end position="24"/>
    </location>
</feature>
<accession>A0A8J3GJL0</accession>
<sequence>MRSFVLMALASFMATSCIGGNAFAEEKYPCKPESEERFRWARMQSMDRKYLIRKELGPHTFYIPWAYFMGRQTPERVNCHPITEEIEFAFWMPDLRAPQEDVWLPWTFRPQEKGREPPQENEYVVKVIEVKSISPENHAGKYEFWFKNVSSRISDSRYSIEEKYSLKRIVPDVYDPREAFDFYAQLSDERFSIFLRCTHPQFKVVNPLCDGNLYLRDLGLEIVFRIPNDSLPQWFEIKNATHTLLTAWNEK</sequence>
<keyword evidence="1" id="KW-0732">Signal</keyword>
<evidence type="ECO:0000313" key="2">
    <source>
        <dbReference type="EMBL" id="GHC78930.1"/>
    </source>
</evidence>
<dbReference type="Proteomes" id="UP000641137">
    <property type="component" value="Unassembled WGS sequence"/>
</dbReference>
<keyword evidence="3" id="KW-1185">Reference proteome</keyword>
<dbReference type="RefSeq" id="WP_189492256.1">
    <property type="nucleotide sequence ID" value="NZ_BMZO01000011.1"/>
</dbReference>
<dbReference type="PROSITE" id="PS51257">
    <property type="entry name" value="PROKAR_LIPOPROTEIN"/>
    <property type="match status" value="1"/>
</dbReference>
<dbReference type="EMBL" id="BMZO01000011">
    <property type="protein sequence ID" value="GHC78930.1"/>
    <property type="molecule type" value="Genomic_DNA"/>
</dbReference>
<dbReference type="AlphaFoldDB" id="A0A8J3GJL0"/>
<proteinExistence type="predicted"/>
<comment type="caution">
    <text evidence="2">The sequence shown here is derived from an EMBL/GenBank/DDBJ whole genome shotgun (WGS) entry which is preliminary data.</text>
</comment>
<evidence type="ECO:0000313" key="3">
    <source>
        <dbReference type="Proteomes" id="UP000641137"/>
    </source>
</evidence>
<organism evidence="2 3">
    <name type="scientific">Limoniibacter endophyticus</name>
    <dbReference type="NCBI Taxonomy" id="1565040"/>
    <lineage>
        <taxon>Bacteria</taxon>
        <taxon>Pseudomonadati</taxon>
        <taxon>Pseudomonadota</taxon>
        <taxon>Alphaproteobacteria</taxon>
        <taxon>Hyphomicrobiales</taxon>
        <taxon>Bartonellaceae</taxon>
        <taxon>Limoniibacter</taxon>
    </lineage>
</organism>
<reference evidence="2" key="2">
    <citation type="submission" date="2020-09" db="EMBL/GenBank/DDBJ databases">
        <authorList>
            <person name="Sun Q."/>
            <person name="Kim S."/>
        </authorList>
    </citation>
    <scope>NUCLEOTIDE SEQUENCE</scope>
    <source>
        <strain evidence="2">KCTC 42097</strain>
    </source>
</reference>
<protein>
    <submittedName>
        <fullName evidence="2">Uncharacterized protein</fullName>
    </submittedName>
</protein>
<evidence type="ECO:0000256" key="1">
    <source>
        <dbReference type="SAM" id="SignalP"/>
    </source>
</evidence>
<feature type="chain" id="PRO_5035201664" evidence="1">
    <location>
        <begin position="25"/>
        <end position="251"/>
    </location>
</feature>